<dbReference type="RefSeq" id="WP_217645874.1">
    <property type="nucleotide sequence ID" value="NZ_FOHO01000013.1"/>
</dbReference>
<evidence type="ECO:0000259" key="2">
    <source>
        <dbReference type="SMART" id="SM00849"/>
    </source>
</evidence>
<accession>A0A1I0HWJ6</accession>
<keyword evidence="4" id="KW-1185">Reference proteome</keyword>
<dbReference type="Pfam" id="PF00753">
    <property type="entry name" value="Lactamase_B"/>
    <property type="match status" value="1"/>
</dbReference>
<dbReference type="EMBL" id="FOHO01000013">
    <property type="protein sequence ID" value="SET88440.1"/>
    <property type="molecule type" value="Genomic_DNA"/>
</dbReference>
<evidence type="ECO:0000256" key="1">
    <source>
        <dbReference type="SAM" id="SignalP"/>
    </source>
</evidence>
<feature type="domain" description="Metallo-beta-lactamase" evidence="2">
    <location>
        <begin position="43"/>
        <end position="230"/>
    </location>
</feature>
<dbReference type="SMART" id="SM00849">
    <property type="entry name" value="Lactamase_B"/>
    <property type="match status" value="1"/>
</dbReference>
<dbReference type="PROSITE" id="PS51318">
    <property type="entry name" value="TAT"/>
    <property type="match status" value="1"/>
</dbReference>
<keyword evidence="1" id="KW-0732">Signal</keyword>
<feature type="chain" id="PRO_5011565915" evidence="1">
    <location>
        <begin position="28"/>
        <end position="296"/>
    </location>
</feature>
<dbReference type="AlphaFoldDB" id="A0A1I0HWJ6"/>
<dbReference type="InterPro" id="IPR006311">
    <property type="entry name" value="TAT_signal"/>
</dbReference>
<dbReference type="CDD" id="cd07739">
    <property type="entry name" value="metallo-hydrolase-like_MBL-fold"/>
    <property type="match status" value="1"/>
</dbReference>
<dbReference type="PANTHER" id="PTHR42951">
    <property type="entry name" value="METALLO-BETA-LACTAMASE DOMAIN-CONTAINING"/>
    <property type="match status" value="1"/>
</dbReference>
<dbReference type="InterPro" id="IPR050855">
    <property type="entry name" value="NDM-1-like"/>
</dbReference>
<dbReference type="InterPro" id="IPR001279">
    <property type="entry name" value="Metallo-B-lactamas"/>
</dbReference>
<dbReference type="PANTHER" id="PTHR42951:SF14">
    <property type="entry name" value="METALLO-BETA-LACTAMASE SUPERFAMILY PROTEIN"/>
    <property type="match status" value="1"/>
</dbReference>
<dbReference type="STRING" id="364199.SAMN04489858_11325"/>
<dbReference type="InterPro" id="IPR036866">
    <property type="entry name" value="RibonucZ/Hydroxyglut_hydro"/>
</dbReference>
<organism evidence="3 4">
    <name type="scientific">Paracoccus homiensis</name>
    <dbReference type="NCBI Taxonomy" id="364199"/>
    <lineage>
        <taxon>Bacteria</taxon>
        <taxon>Pseudomonadati</taxon>
        <taxon>Pseudomonadota</taxon>
        <taxon>Alphaproteobacteria</taxon>
        <taxon>Rhodobacterales</taxon>
        <taxon>Paracoccaceae</taxon>
        <taxon>Paracoccus</taxon>
    </lineage>
</organism>
<proteinExistence type="predicted"/>
<dbReference type="SUPFAM" id="SSF56281">
    <property type="entry name" value="Metallo-hydrolase/oxidoreductase"/>
    <property type="match status" value="1"/>
</dbReference>
<reference evidence="3 4" key="1">
    <citation type="submission" date="2016-10" db="EMBL/GenBank/DDBJ databases">
        <authorList>
            <person name="de Groot N.N."/>
        </authorList>
    </citation>
    <scope>NUCLEOTIDE SEQUENCE [LARGE SCALE GENOMIC DNA]</scope>
    <source>
        <strain evidence="3 4">DSM 17862</strain>
    </source>
</reference>
<evidence type="ECO:0000313" key="3">
    <source>
        <dbReference type="EMBL" id="SET88440.1"/>
    </source>
</evidence>
<evidence type="ECO:0000313" key="4">
    <source>
        <dbReference type="Proteomes" id="UP000199180"/>
    </source>
</evidence>
<sequence length="296" mass="31896">MILTRRDALRSLVTVPVVAALPGAAFASPPAWQAYRGDDRDFFRAPVLLTGSDEAILIDGSFNFPSGRALVEAIRASGKRLTTIFVTVNDPDYYFSLTEVAAAFPQARVIAAPDTIALMRKKAQGKLEAWAPQLGENGPQTLDQIVFPQPFEGDHLMLEGTRIDIVTSQTMTDRRYLWVADLQAVFGGVYAFDGLHVWTADTPTPKDRANWIAELDALIARSPKVVVAGHAAGGTNNGMASLTFTRSYLLAFEEELAKATDSAALIAAMTIRFPDLGLAPALQIGAQVATGEMSWG</sequence>
<name>A0A1I0HWJ6_9RHOB</name>
<dbReference type="Proteomes" id="UP000199180">
    <property type="component" value="Unassembled WGS sequence"/>
</dbReference>
<feature type="signal peptide" evidence="1">
    <location>
        <begin position="1"/>
        <end position="27"/>
    </location>
</feature>
<protein>
    <submittedName>
        <fullName evidence="3">Glyoxylase, beta-lactamase superfamily II</fullName>
    </submittedName>
</protein>
<dbReference type="Gene3D" id="3.60.15.10">
    <property type="entry name" value="Ribonuclease Z/Hydroxyacylglutathione hydrolase-like"/>
    <property type="match status" value="1"/>
</dbReference>
<gene>
    <name evidence="3" type="ORF">SAMN04489858_11325</name>
</gene>